<gene>
    <name evidence="11" type="primary">Dmbt1_3</name>
    <name evidence="11" type="ORF">GTO96_0006805</name>
</gene>
<keyword evidence="4" id="KW-0677">Repeat</keyword>
<protein>
    <submittedName>
        <fullName evidence="11">DMBT1 protein</fullName>
    </submittedName>
</protein>
<dbReference type="GO" id="GO:0005615">
    <property type="term" value="C:extracellular space"/>
    <property type="evidence" value="ECO:0007669"/>
    <property type="project" value="TreeGrafter"/>
</dbReference>
<evidence type="ECO:0000256" key="2">
    <source>
        <dbReference type="ARBA" id="ARBA00022525"/>
    </source>
</evidence>
<evidence type="ECO:0000256" key="1">
    <source>
        <dbReference type="ARBA" id="ARBA00004613"/>
    </source>
</evidence>
<dbReference type="GO" id="GO:0031638">
    <property type="term" value="P:zymogen activation"/>
    <property type="evidence" value="ECO:0007669"/>
    <property type="project" value="TreeGrafter"/>
</dbReference>
<evidence type="ECO:0000256" key="6">
    <source>
        <dbReference type="ARBA" id="ARBA00023180"/>
    </source>
</evidence>
<keyword evidence="5 7" id="KW-1015">Disulfide bond</keyword>
<keyword evidence="3" id="KW-0732">Signal</keyword>
<dbReference type="PANTHER" id="PTHR48071:SF15">
    <property type="entry name" value="SRCR DOMAIN-CONTAINING PROTEIN"/>
    <property type="match status" value="1"/>
</dbReference>
<dbReference type="PANTHER" id="PTHR48071">
    <property type="entry name" value="SRCR DOMAIN-CONTAINING PROTEIN"/>
    <property type="match status" value="1"/>
</dbReference>
<dbReference type="PROSITE" id="PS50287">
    <property type="entry name" value="SRCR_2"/>
    <property type="match status" value="1"/>
</dbReference>
<dbReference type="GO" id="GO:0005886">
    <property type="term" value="C:plasma membrane"/>
    <property type="evidence" value="ECO:0007669"/>
    <property type="project" value="TreeGrafter"/>
</dbReference>
<dbReference type="SUPFAM" id="SSF56436">
    <property type="entry name" value="C-type lectin-like"/>
    <property type="match status" value="2"/>
</dbReference>
<dbReference type="Gene3D" id="3.10.100.10">
    <property type="entry name" value="Mannose-Binding Protein A, subunit A"/>
    <property type="match status" value="2"/>
</dbReference>
<evidence type="ECO:0000256" key="5">
    <source>
        <dbReference type="ARBA" id="ARBA00023157"/>
    </source>
</evidence>
<organism evidence="11 12">
    <name type="scientific">Polypterus senegalus</name>
    <name type="common">Senegal bichir</name>
    <dbReference type="NCBI Taxonomy" id="55291"/>
    <lineage>
        <taxon>Eukaryota</taxon>
        <taxon>Metazoa</taxon>
        <taxon>Chordata</taxon>
        <taxon>Craniata</taxon>
        <taxon>Vertebrata</taxon>
        <taxon>Euteleostomi</taxon>
        <taxon>Actinopterygii</taxon>
        <taxon>Polypteriformes</taxon>
        <taxon>Polypteridae</taxon>
        <taxon>Polypterus</taxon>
    </lineage>
</organism>
<feature type="disulfide bond" evidence="7">
    <location>
        <begin position="266"/>
        <end position="276"/>
    </location>
</feature>
<comment type="caution">
    <text evidence="11">The sequence shown here is derived from an EMBL/GenBank/DDBJ whole genome shotgun (WGS) entry which is preliminary data.</text>
</comment>
<evidence type="ECO:0000256" key="7">
    <source>
        <dbReference type="PROSITE-ProRule" id="PRU00196"/>
    </source>
</evidence>
<evidence type="ECO:0000256" key="4">
    <source>
        <dbReference type="ARBA" id="ARBA00022737"/>
    </source>
</evidence>
<sequence>MQSLTRGLCLKLKPSSRMFMFTLEKPQTSWIPHLLYAIKSRQRAKDPRLSQEGKSTGPPHQVTQAHCANLGGHLASVHNADANTFITSLIKSQDTSDPVTWLGTSDCQQAHCANLGGHLSSGHNANANKLLINLIKSQDSSDPATGLGASNSQPVSVWLWTDGSKWDYTNWNKGEPSNGNNVERCLHINYADPNTPLRLVNGGNRCSGNMEVFHQGQWGSVCDDGWDLNDAKVVCRQLGCGRAISAPGSAHFGGGSGKIWMDDVACTGKESSLMLCQHSGLGEHNCCSHEDAGVVCSSRFDMSASST</sequence>
<feature type="domain" description="SRCR" evidence="10">
    <location>
        <begin position="197"/>
        <end position="297"/>
    </location>
</feature>
<feature type="non-terminal residue" evidence="11">
    <location>
        <position position="1"/>
    </location>
</feature>
<reference evidence="11 12" key="1">
    <citation type="journal article" date="2021" name="Cell">
        <title>Tracing the genetic footprints of vertebrate landing in non-teleost ray-finned fishes.</title>
        <authorList>
            <person name="Bi X."/>
            <person name="Wang K."/>
            <person name="Yang L."/>
            <person name="Pan H."/>
            <person name="Jiang H."/>
            <person name="Wei Q."/>
            <person name="Fang M."/>
            <person name="Yu H."/>
            <person name="Zhu C."/>
            <person name="Cai Y."/>
            <person name="He Y."/>
            <person name="Gan X."/>
            <person name="Zeng H."/>
            <person name="Yu D."/>
            <person name="Zhu Y."/>
            <person name="Jiang H."/>
            <person name="Qiu Q."/>
            <person name="Yang H."/>
            <person name="Zhang Y.E."/>
            <person name="Wang W."/>
            <person name="Zhu M."/>
            <person name="He S."/>
            <person name="Zhang G."/>
        </authorList>
    </citation>
    <scope>NUCLEOTIDE SEQUENCE [LARGE SCALE GENOMIC DNA]</scope>
    <source>
        <strain evidence="11">Bchr_013</strain>
    </source>
</reference>
<dbReference type="FunFam" id="3.10.250.10:FF:000006">
    <property type="entry name" value="neurotrypsin isoform X2"/>
    <property type="match status" value="1"/>
</dbReference>
<dbReference type="InterPro" id="IPR016186">
    <property type="entry name" value="C-type_lectin-like/link_sf"/>
</dbReference>
<evidence type="ECO:0000313" key="12">
    <source>
        <dbReference type="Proteomes" id="UP000886611"/>
    </source>
</evidence>
<dbReference type="SUPFAM" id="SSF56487">
    <property type="entry name" value="SRCR-like"/>
    <property type="match status" value="1"/>
</dbReference>
<dbReference type="SMART" id="SM00034">
    <property type="entry name" value="CLECT"/>
    <property type="match status" value="1"/>
</dbReference>
<feature type="non-terminal residue" evidence="11">
    <location>
        <position position="307"/>
    </location>
</feature>
<dbReference type="InterPro" id="IPR016187">
    <property type="entry name" value="CTDL_fold"/>
</dbReference>
<comment type="subcellular location">
    <subcellularLocation>
        <location evidence="1">Secreted</location>
    </subcellularLocation>
</comment>
<keyword evidence="12" id="KW-1185">Reference proteome</keyword>
<keyword evidence="2" id="KW-0964">Secreted</keyword>
<proteinExistence type="predicted"/>
<evidence type="ECO:0000313" key="11">
    <source>
        <dbReference type="EMBL" id="KAG2456047.1"/>
    </source>
</evidence>
<dbReference type="InterPro" id="IPR036772">
    <property type="entry name" value="SRCR-like_dom_sf"/>
</dbReference>
<feature type="region of interest" description="Disordered" evidence="8">
    <location>
        <begin position="42"/>
        <end position="61"/>
    </location>
</feature>
<name>A0A8X7WWD1_POLSE</name>
<dbReference type="EMBL" id="JAATIS010009265">
    <property type="protein sequence ID" value="KAG2456047.1"/>
    <property type="molecule type" value="Genomic_DNA"/>
</dbReference>
<dbReference type="GO" id="GO:0004252">
    <property type="term" value="F:serine-type endopeptidase activity"/>
    <property type="evidence" value="ECO:0007669"/>
    <property type="project" value="TreeGrafter"/>
</dbReference>
<dbReference type="PRINTS" id="PR00258">
    <property type="entry name" value="SPERACTRCPTR"/>
</dbReference>
<dbReference type="InterPro" id="IPR001304">
    <property type="entry name" value="C-type_lectin-like"/>
</dbReference>
<evidence type="ECO:0000256" key="8">
    <source>
        <dbReference type="SAM" id="MobiDB-lite"/>
    </source>
</evidence>
<dbReference type="Proteomes" id="UP000886611">
    <property type="component" value="Unassembled WGS sequence"/>
</dbReference>
<dbReference type="AlphaFoldDB" id="A0A8X7WWD1"/>
<dbReference type="SMART" id="SM00202">
    <property type="entry name" value="SR"/>
    <property type="match status" value="1"/>
</dbReference>
<evidence type="ECO:0000259" key="10">
    <source>
        <dbReference type="PROSITE" id="PS50287"/>
    </source>
</evidence>
<dbReference type="InterPro" id="IPR001190">
    <property type="entry name" value="SRCR"/>
</dbReference>
<dbReference type="Pfam" id="PF00059">
    <property type="entry name" value="Lectin_C"/>
    <property type="match status" value="1"/>
</dbReference>
<feature type="domain" description="C-type lectin" evidence="9">
    <location>
        <begin position="107"/>
        <end position="188"/>
    </location>
</feature>
<dbReference type="PROSITE" id="PS00420">
    <property type="entry name" value="SRCR_1"/>
    <property type="match status" value="1"/>
</dbReference>
<evidence type="ECO:0000256" key="3">
    <source>
        <dbReference type="ARBA" id="ARBA00022729"/>
    </source>
</evidence>
<accession>A0A8X7WWD1</accession>
<evidence type="ECO:0000259" key="9">
    <source>
        <dbReference type="PROSITE" id="PS50041"/>
    </source>
</evidence>
<dbReference type="Pfam" id="PF00530">
    <property type="entry name" value="SRCR"/>
    <property type="match status" value="1"/>
</dbReference>
<dbReference type="PROSITE" id="PS50041">
    <property type="entry name" value="C_TYPE_LECTIN_2"/>
    <property type="match status" value="1"/>
</dbReference>
<feature type="disulfide bond" evidence="7">
    <location>
        <begin position="222"/>
        <end position="286"/>
    </location>
</feature>
<keyword evidence="6" id="KW-0325">Glycoprotein</keyword>
<dbReference type="Gene3D" id="3.10.250.10">
    <property type="entry name" value="SRCR-like domain"/>
    <property type="match status" value="1"/>
</dbReference>
<feature type="disulfide bond" evidence="7">
    <location>
        <begin position="235"/>
        <end position="296"/>
    </location>
</feature>